<name>A0AAD4M4S2_9AGAM</name>
<evidence type="ECO:0000313" key="2">
    <source>
        <dbReference type="Proteomes" id="UP001203297"/>
    </source>
</evidence>
<keyword evidence="2" id="KW-1185">Reference proteome</keyword>
<dbReference type="PANTHER" id="PTHR33266:SF1">
    <property type="entry name" value="F-BOX DOMAIN-CONTAINING PROTEIN"/>
    <property type="match status" value="1"/>
</dbReference>
<dbReference type="AlphaFoldDB" id="A0AAD4M4S2"/>
<comment type="caution">
    <text evidence="1">The sequence shown here is derived from an EMBL/GenBank/DDBJ whole genome shotgun (WGS) entry which is preliminary data.</text>
</comment>
<organism evidence="1 2">
    <name type="scientific">Multifurca ochricompacta</name>
    <dbReference type="NCBI Taxonomy" id="376703"/>
    <lineage>
        <taxon>Eukaryota</taxon>
        <taxon>Fungi</taxon>
        <taxon>Dikarya</taxon>
        <taxon>Basidiomycota</taxon>
        <taxon>Agaricomycotina</taxon>
        <taxon>Agaricomycetes</taxon>
        <taxon>Russulales</taxon>
        <taxon>Russulaceae</taxon>
        <taxon>Multifurca</taxon>
    </lineage>
</organism>
<dbReference type="PANTHER" id="PTHR33266">
    <property type="entry name" value="CHROMOSOME 15, WHOLE GENOME SHOTGUN SEQUENCE"/>
    <property type="match status" value="1"/>
</dbReference>
<proteinExistence type="predicted"/>
<gene>
    <name evidence="1" type="ORF">B0F90DRAFT_1667815</name>
</gene>
<evidence type="ECO:0000313" key="1">
    <source>
        <dbReference type="EMBL" id="KAI0301698.1"/>
    </source>
</evidence>
<dbReference type="EMBL" id="WTXG01000013">
    <property type="protein sequence ID" value="KAI0301698.1"/>
    <property type="molecule type" value="Genomic_DNA"/>
</dbReference>
<dbReference type="Proteomes" id="UP001203297">
    <property type="component" value="Unassembled WGS sequence"/>
</dbReference>
<accession>A0AAD4M4S2</accession>
<reference evidence="1" key="1">
    <citation type="journal article" date="2022" name="New Phytol.">
        <title>Evolutionary transition to the ectomycorrhizal habit in the genomes of a hyperdiverse lineage of mushroom-forming fungi.</title>
        <authorList>
            <person name="Looney B."/>
            <person name="Miyauchi S."/>
            <person name="Morin E."/>
            <person name="Drula E."/>
            <person name="Courty P.E."/>
            <person name="Kohler A."/>
            <person name="Kuo A."/>
            <person name="LaButti K."/>
            <person name="Pangilinan J."/>
            <person name="Lipzen A."/>
            <person name="Riley R."/>
            <person name="Andreopoulos W."/>
            <person name="He G."/>
            <person name="Johnson J."/>
            <person name="Nolan M."/>
            <person name="Tritt A."/>
            <person name="Barry K.W."/>
            <person name="Grigoriev I.V."/>
            <person name="Nagy L.G."/>
            <person name="Hibbett D."/>
            <person name="Henrissat B."/>
            <person name="Matheny P.B."/>
            <person name="Labbe J."/>
            <person name="Martin F.M."/>
        </authorList>
    </citation>
    <scope>NUCLEOTIDE SEQUENCE</scope>
    <source>
        <strain evidence="1">BPL690</strain>
    </source>
</reference>
<protein>
    <submittedName>
        <fullName evidence="1">Uncharacterized protein</fullName>
    </submittedName>
</protein>
<sequence length="849" mass="95878">MDVDQASLISSRRLPVERLNRFMDLLRFAIAPDASDQEIEDELALIYGRFEVAYRGLKTDYVSQIVFEENAIREKVDFINVFKRAARADATEDDCQAVVTHSVFWPKPVLKGARSIELEEIAVVNSWNAKFVYDAPLYGLKRHITREIELIKERGKKVYARYCSIVQSSGMGKSRLIDELSKKDFVIPINLRPEDSKGYPPPDHELRRFLALGGGDNADLAYSRACHFMLALFKETAILLNRLDAPNRADRIHRFREYMSRGQDMTSTGKDRKSFYEGVVARANGSMNAHRGVDANQLREAFDNLKNVVNDPSPRDLRPEDTHVDIYVMFDEAHSLTNPFSEHDSRSPFTELRRTLRVFAKKPIWTFFLSTTGKITQFSQPRSADPSNHIRRGELLTPGPYIYLGFDQLMETRKISKRNTLEDVTLLECVAHMGRPLWGGYYDHGDNEKLLCGPGSEGLSDAQTYAVLSQRLALDIDTSQYLLPSATPLTPTEIVHEQISNHMRVCISVGKGFESMRAVASSEPILSEAAYLVMKGGHGFSLPVALEKVLSGFAVSQGARGELFVAAWFTWARDHAVGRKGDPSDGVLCHTFSVKELFQSLFSASTIRSILKTKPSLCPQKEKENQPLFEKVFDGATMHFNHFVKPYEHDVLARKYLIRFMARGAAALGSNCQPGFDAVYPYLYGGIDLDMQKLGFIIVQVKNDPDISRSDFNELFKKMDPFKYKLLDESDKKDGTFPIPIIRILFTLSSRGTPTLERMKYDSPLDGAMTLDINGQPLFTSYDYVCSGVSSDILLPVVAGPPDKWEALVNKRVGWDALFKSSNEDEILRSQLPSTGTNEIHDRSWWNDT</sequence>